<organism evidence="6 7">
    <name type="scientific">Modicisalibacter muralis</name>
    <dbReference type="NCBI Taxonomy" id="119000"/>
    <lineage>
        <taxon>Bacteria</taxon>
        <taxon>Pseudomonadati</taxon>
        <taxon>Pseudomonadota</taxon>
        <taxon>Gammaproteobacteria</taxon>
        <taxon>Oceanospirillales</taxon>
        <taxon>Halomonadaceae</taxon>
        <taxon>Modicisalibacter</taxon>
    </lineage>
</organism>
<dbReference type="InterPro" id="IPR036291">
    <property type="entry name" value="NAD(P)-bd_dom_sf"/>
</dbReference>
<dbReference type="STRING" id="119000.SAMN05661010_03746"/>
<dbReference type="Gene3D" id="1.10.1040.10">
    <property type="entry name" value="N-(1-d-carboxylethyl)-l-norvaline Dehydrogenase, domain 2"/>
    <property type="match status" value="1"/>
</dbReference>
<protein>
    <submittedName>
        <fullName evidence="6">3-hydroxyisobutyrate dehydrogenase</fullName>
    </submittedName>
</protein>
<gene>
    <name evidence="6" type="ORF">SAMN05661010_03746</name>
</gene>
<evidence type="ECO:0000313" key="6">
    <source>
        <dbReference type="EMBL" id="SDM24321.1"/>
    </source>
</evidence>
<keyword evidence="7" id="KW-1185">Reference proteome</keyword>
<keyword evidence="1" id="KW-0560">Oxidoreductase</keyword>
<sequence>MKITVIGLGQMGGNMALTLQSAGFAVTGMDTVEGARERLAAQGLNVVTPDALPASDVYLLSLPTSEHVREVIETTPGLLTRAPVGSVIVDASTSDPVVSRELAGKVTAAGLHWLDAPVSGGPKGAATGRLGMLLGGDEATIAHVTPMLEAMSAKYTHVGGPGSGHVVKLANNYLCAAHLVTTAEAVAMAARSGVEPTACLAGLNSGSGRSAVSEVNFPEWILSGRFDSGFTTGLMRKDLRLARDAAAQLGMPLSLLQKVVEMWHVDRDHPSDSDDFNHITDTILTAATTDTATHSGEDNTR</sequence>
<dbReference type="OrthoDB" id="9786703at2"/>
<evidence type="ECO:0000259" key="5">
    <source>
        <dbReference type="Pfam" id="PF14833"/>
    </source>
</evidence>
<dbReference type="InterPro" id="IPR013328">
    <property type="entry name" value="6PGD_dom2"/>
</dbReference>
<evidence type="ECO:0000256" key="3">
    <source>
        <dbReference type="PIRSR" id="PIRSR000103-1"/>
    </source>
</evidence>
<dbReference type="PIRSF" id="PIRSF000103">
    <property type="entry name" value="HIBADH"/>
    <property type="match status" value="1"/>
</dbReference>
<dbReference type="Proteomes" id="UP000198654">
    <property type="component" value="Unassembled WGS sequence"/>
</dbReference>
<feature type="domain" description="3-hydroxyisobutyrate dehydrogenase-like NAD-binding" evidence="5">
    <location>
        <begin position="162"/>
        <end position="278"/>
    </location>
</feature>
<proteinExistence type="predicted"/>
<dbReference type="InterPro" id="IPR006115">
    <property type="entry name" value="6PGDH_NADP-bd"/>
</dbReference>
<dbReference type="GO" id="GO:0050661">
    <property type="term" value="F:NADP binding"/>
    <property type="evidence" value="ECO:0007669"/>
    <property type="project" value="InterPro"/>
</dbReference>
<dbReference type="SUPFAM" id="SSF48179">
    <property type="entry name" value="6-phosphogluconate dehydrogenase C-terminal domain-like"/>
    <property type="match status" value="1"/>
</dbReference>
<dbReference type="PANTHER" id="PTHR22981">
    <property type="entry name" value="3-HYDROXYISOBUTYRATE DEHYDROGENASE-RELATED"/>
    <property type="match status" value="1"/>
</dbReference>
<dbReference type="Pfam" id="PF03446">
    <property type="entry name" value="NAD_binding_2"/>
    <property type="match status" value="1"/>
</dbReference>
<dbReference type="Pfam" id="PF14833">
    <property type="entry name" value="NAD_binding_11"/>
    <property type="match status" value="1"/>
</dbReference>
<name>A0A1G9RMH7_9GAMM</name>
<evidence type="ECO:0000259" key="4">
    <source>
        <dbReference type="Pfam" id="PF03446"/>
    </source>
</evidence>
<evidence type="ECO:0000313" key="7">
    <source>
        <dbReference type="Proteomes" id="UP000198654"/>
    </source>
</evidence>
<feature type="active site" evidence="3">
    <location>
        <position position="168"/>
    </location>
</feature>
<dbReference type="InterPro" id="IPR029154">
    <property type="entry name" value="HIBADH-like_NADP-bd"/>
</dbReference>
<evidence type="ECO:0000256" key="1">
    <source>
        <dbReference type="ARBA" id="ARBA00023002"/>
    </source>
</evidence>
<accession>A0A1G9RMH7</accession>
<evidence type="ECO:0000256" key="2">
    <source>
        <dbReference type="ARBA" id="ARBA00023027"/>
    </source>
</evidence>
<keyword evidence="2" id="KW-0520">NAD</keyword>
<dbReference type="PANTHER" id="PTHR22981:SF7">
    <property type="entry name" value="3-HYDROXYISOBUTYRATE DEHYDROGENASE, MITOCHONDRIAL"/>
    <property type="match status" value="1"/>
</dbReference>
<dbReference type="SUPFAM" id="SSF51735">
    <property type="entry name" value="NAD(P)-binding Rossmann-fold domains"/>
    <property type="match status" value="1"/>
</dbReference>
<dbReference type="AlphaFoldDB" id="A0A1G9RMH7"/>
<dbReference type="RefSeq" id="WP_089730798.1">
    <property type="nucleotide sequence ID" value="NZ_FNGI01000015.1"/>
</dbReference>
<dbReference type="EMBL" id="FNGI01000015">
    <property type="protein sequence ID" value="SDM24321.1"/>
    <property type="molecule type" value="Genomic_DNA"/>
</dbReference>
<dbReference type="Gene3D" id="3.40.50.720">
    <property type="entry name" value="NAD(P)-binding Rossmann-like Domain"/>
    <property type="match status" value="1"/>
</dbReference>
<feature type="domain" description="6-phosphogluconate dehydrogenase NADP-binding" evidence="4">
    <location>
        <begin position="2"/>
        <end position="159"/>
    </location>
</feature>
<dbReference type="InterPro" id="IPR015815">
    <property type="entry name" value="HIBADH-related"/>
</dbReference>
<dbReference type="GO" id="GO:0016616">
    <property type="term" value="F:oxidoreductase activity, acting on the CH-OH group of donors, NAD or NADP as acceptor"/>
    <property type="evidence" value="ECO:0007669"/>
    <property type="project" value="TreeGrafter"/>
</dbReference>
<dbReference type="GO" id="GO:0051287">
    <property type="term" value="F:NAD binding"/>
    <property type="evidence" value="ECO:0007669"/>
    <property type="project" value="InterPro"/>
</dbReference>
<dbReference type="InterPro" id="IPR008927">
    <property type="entry name" value="6-PGluconate_DH-like_C_sf"/>
</dbReference>
<reference evidence="6 7" key="1">
    <citation type="submission" date="2016-10" db="EMBL/GenBank/DDBJ databases">
        <authorList>
            <person name="de Groot N.N."/>
        </authorList>
    </citation>
    <scope>NUCLEOTIDE SEQUENCE [LARGE SCALE GENOMIC DNA]</scope>
    <source>
        <strain evidence="6 7">DSM 14789</strain>
    </source>
</reference>